<keyword evidence="1" id="KW-1133">Transmembrane helix</keyword>
<evidence type="ECO:0000313" key="3">
    <source>
        <dbReference type="Proteomes" id="UP000460272"/>
    </source>
</evidence>
<dbReference type="OrthoDB" id="3223244at2"/>
<keyword evidence="1" id="KW-0812">Transmembrane</keyword>
<dbReference type="EMBL" id="RPFW01000002">
    <property type="protein sequence ID" value="TVZ05597.1"/>
    <property type="molecule type" value="Genomic_DNA"/>
</dbReference>
<protein>
    <submittedName>
        <fullName evidence="2">Uncharacterized protein</fullName>
    </submittedName>
</protein>
<evidence type="ECO:0000313" key="2">
    <source>
        <dbReference type="EMBL" id="TVZ05597.1"/>
    </source>
</evidence>
<accession>A0A6P2C3S5</accession>
<feature type="transmembrane region" description="Helical" evidence="1">
    <location>
        <begin position="93"/>
        <end position="115"/>
    </location>
</feature>
<dbReference type="AlphaFoldDB" id="A0A6P2C3S5"/>
<reference evidence="2 3" key="1">
    <citation type="submission" date="2018-11" db="EMBL/GenBank/DDBJ databases">
        <title>Trebonia kvetii gen.nov., sp.nov., a novel acidophilic actinobacterium, and proposal of the new actinobacterial family Treboniaceae fam. nov.</title>
        <authorList>
            <person name="Rapoport D."/>
            <person name="Sagova-Mareckova M."/>
            <person name="Sedlacek I."/>
            <person name="Provaznik J."/>
            <person name="Kralova S."/>
            <person name="Pavlinic D."/>
            <person name="Benes V."/>
            <person name="Kopecky J."/>
        </authorList>
    </citation>
    <scope>NUCLEOTIDE SEQUENCE [LARGE SCALE GENOMIC DNA]</scope>
    <source>
        <strain evidence="2 3">15Tr583</strain>
    </source>
</reference>
<organism evidence="2 3">
    <name type="scientific">Trebonia kvetii</name>
    <dbReference type="NCBI Taxonomy" id="2480626"/>
    <lineage>
        <taxon>Bacteria</taxon>
        <taxon>Bacillati</taxon>
        <taxon>Actinomycetota</taxon>
        <taxon>Actinomycetes</taxon>
        <taxon>Streptosporangiales</taxon>
        <taxon>Treboniaceae</taxon>
        <taxon>Trebonia</taxon>
    </lineage>
</organism>
<dbReference type="RefSeq" id="WP_145853298.1">
    <property type="nucleotide sequence ID" value="NZ_RPFW01000002.1"/>
</dbReference>
<name>A0A6P2C3S5_9ACTN</name>
<evidence type="ECO:0000256" key="1">
    <source>
        <dbReference type="SAM" id="Phobius"/>
    </source>
</evidence>
<keyword evidence="3" id="KW-1185">Reference proteome</keyword>
<sequence length="138" mass="14977">MTAGALNGLHCDAIALGRHRADAAHARVGDRVAVTLGDGTQTRATVVAVYTRDVAGRLRALVQRYPGLQLSDSASLVTANAVNDELNNWLGPFFVAMIFTFTSIAVLNTLIMIALRRRRELALLRLTGAIFSRLIFSR</sequence>
<gene>
    <name evidence="2" type="ORF">EAS64_13875</name>
</gene>
<keyword evidence="1" id="KW-0472">Membrane</keyword>
<proteinExistence type="predicted"/>
<comment type="caution">
    <text evidence="2">The sequence shown here is derived from an EMBL/GenBank/DDBJ whole genome shotgun (WGS) entry which is preliminary data.</text>
</comment>
<dbReference type="Proteomes" id="UP000460272">
    <property type="component" value="Unassembled WGS sequence"/>
</dbReference>